<dbReference type="RefSeq" id="XP_027124114.1">
    <property type="nucleotide sequence ID" value="XM_027268313.1"/>
</dbReference>
<protein>
    <submittedName>
        <fullName evidence="9">Transcription factor MYB115-like</fullName>
    </submittedName>
</protein>
<dbReference type="PANTHER" id="PTHR45614">
    <property type="entry name" value="MYB PROTEIN-RELATED"/>
    <property type="match status" value="1"/>
</dbReference>
<proteinExistence type="predicted"/>
<organism evidence="8 9">
    <name type="scientific">Coffea arabica</name>
    <name type="common">Arabian coffee</name>
    <dbReference type="NCBI Taxonomy" id="13443"/>
    <lineage>
        <taxon>Eukaryota</taxon>
        <taxon>Viridiplantae</taxon>
        <taxon>Streptophyta</taxon>
        <taxon>Embryophyta</taxon>
        <taxon>Tracheophyta</taxon>
        <taxon>Spermatophyta</taxon>
        <taxon>Magnoliopsida</taxon>
        <taxon>eudicotyledons</taxon>
        <taxon>Gunneridae</taxon>
        <taxon>Pentapetalae</taxon>
        <taxon>asterids</taxon>
        <taxon>lamiids</taxon>
        <taxon>Gentianales</taxon>
        <taxon>Rubiaceae</taxon>
        <taxon>Ixoroideae</taxon>
        <taxon>Gardenieae complex</taxon>
        <taxon>Bertiereae - Coffeeae clade</taxon>
        <taxon>Coffeeae</taxon>
        <taxon>Coffea</taxon>
    </lineage>
</organism>
<feature type="domain" description="Myb-like" evidence="6">
    <location>
        <begin position="213"/>
        <end position="263"/>
    </location>
</feature>
<feature type="compositionally biased region" description="Polar residues" evidence="5">
    <location>
        <begin position="13"/>
        <end position="23"/>
    </location>
</feature>
<evidence type="ECO:0000256" key="5">
    <source>
        <dbReference type="SAM" id="MobiDB-lite"/>
    </source>
</evidence>
<gene>
    <name evidence="9" type="primary">LOC113740790</name>
</gene>
<keyword evidence="3" id="KW-0238">DNA-binding</keyword>
<dbReference type="SMART" id="SM00717">
    <property type="entry name" value="SANT"/>
    <property type="match status" value="2"/>
</dbReference>
<feature type="compositionally biased region" description="Polar residues" evidence="5">
    <location>
        <begin position="299"/>
        <end position="319"/>
    </location>
</feature>
<feature type="compositionally biased region" description="Basic and acidic residues" evidence="5">
    <location>
        <begin position="1"/>
        <end position="12"/>
    </location>
</feature>
<keyword evidence="2" id="KW-0677">Repeat</keyword>
<keyword evidence="8" id="KW-1185">Reference proteome</keyword>
<dbReference type="SUPFAM" id="SSF46689">
    <property type="entry name" value="Homeodomain-like"/>
    <property type="match status" value="1"/>
</dbReference>
<evidence type="ECO:0000313" key="9">
    <source>
        <dbReference type="RefSeq" id="XP_027124114.1"/>
    </source>
</evidence>
<dbReference type="InterPro" id="IPR050560">
    <property type="entry name" value="MYB_TF"/>
</dbReference>
<sequence>MELNKKCRDQDSNQKLSLPTSSLEPEIHKESGMDSNQAKDFLEDFPHLDDLPIAGSSSTADDFFDPLFNRSSTIGFEFLEYEPFEESDNNIGGLSIYNGMEAPVVDANLPDHNLIPSSHQQVNPMDISIQGESSRIAADSGKFSNNAPPSLPRNPERVQNITKSAKEQWTPEEDRALIQHVENFGVGKWSQISKILQGRKGKQCRDRWHNHLMSDIKKDTWTEEEDKILVEVHAEIGSKWVEIAKRLPGRTENSIKNHWHAATRRLFSGRKCSKKWPTPSILLQNYIKSLHTEKDRNGSRNASTSNAPSIAGQGESSVPDQDPMELSNV</sequence>
<evidence type="ECO:0000259" key="7">
    <source>
        <dbReference type="PROSITE" id="PS51294"/>
    </source>
</evidence>
<comment type="subcellular location">
    <subcellularLocation>
        <location evidence="1">Nucleus</location>
    </subcellularLocation>
</comment>
<dbReference type="Proteomes" id="UP001652660">
    <property type="component" value="Chromosome 4e"/>
</dbReference>
<keyword evidence="4" id="KW-0539">Nucleus</keyword>
<dbReference type="Pfam" id="PF13921">
    <property type="entry name" value="Myb_DNA-bind_6"/>
    <property type="match status" value="1"/>
</dbReference>
<evidence type="ECO:0000259" key="6">
    <source>
        <dbReference type="PROSITE" id="PS50090"/>
    </source>
</evidence>
<accession>A0A6P6X9Z8</accession>
<dbReference type="FunFam" id="1.10.10.60:FF:000010">
    <property type="entry name" value="Transcriptional activator Myb isoform A"/>
    <property type="match status" value="1"/>
</dbReference>
<feature type="region of interest" description="Disordered" evidence="5">
    <location>
        <begin position="292"/>
        <end position="329"/>
    </location>
</feature>
<evidence type="ECO:0000313" key="8">
    <source>
        <dbReference type="Proteomes" id="UP001652660"/>
    </source>
</evidence>
<dbReference type="GO" id="GO:0000978">
    <property type="term" value="F:RNA polymerase II cis-regulatory region sequence-specific DNA binding"/>
    <property type="evidence" value="ECO:0007669"/>
    <property type="project" value="TreeGrafter"/>
</dbReference>
<dbReference type="PROSITE" id="PS51294">
    <property type="entry name" value="HTH_MYB"/>
    <property type="match status" value="2"/>
</dbReference>
<dbReference type="InterPro" id="IPR001005">
    <property type="entry name" value="SANT/Myb"/>
</dbReference>
<dbReference type="GO" id="GO:0005634">
    <property type="term" value="C:nucleus"/>
    <property type="evidence" value="ECO:0007669"/>
    <property type="project" value="UniProtKB-SubCell"/>
</dbReference>
<name>A0A6P6X9Z8_COFAR</name>
<dbReference type="InterPro" id="IPR009057">
    <property type="entry name" value="Homeodomain-like_sf"/>
</dbReference>
<feature type="domain" description="HTH myb-type" evidence="7">
    <location>
        <begin position="166"/>
        <end position="216"/>
    </location>
</feature>
<reference evidence="8" key="1">
    <citation type="journal article" date="2025" name="Foods">
        <title>Unveiling the Microbial Signatures of Arabica Coffee Cherries: Insights into Ripeness Specific Diversity, Functional Traits, and Implications for Quality and Safety.</title>
        <authorList>
            <consortium name="RefSeq"/>
            <person name="Tenea G.N."/>
            <person name="Cifuentes V."/>
            <person name="Reyes P."/>
            <person name="Cevallos-Vallejos M."/>
        </authorList>
    </citation>
    <scope>NUCLEOTIDE SEQUENCE [LARGE SCALE GENOMIC DNA]</scope>
</reference>
<dbReference type="GO" id="GO:0000981">
    <property type="term" value="F:DNA-binding transcription factor activity, RNA polymerase II-specific"/>
    <property type="evidence" value="ECO:0007669"/>
    <property type="project" value="TreeGrafter"/>
</dbReference>
<dbReference type="AlphaFoldDB" id="A0A6P6X9Z8"/>
<evidence type="ECO:0000256" key="2">
    <source>
        <dbReference type="ARBA" id="ARBA00022737"/>
    </source>
</evidence>
<feature type="region of interest" description="Disordered" evidence="5">
    <location>
        <begin position="1"/>
        <end position="41"/>
    </location>
</feature>
<dbReference type="OrthoDB" id="2143914at2759"/>
<reference evidence="9" key="2">
    <citation type="submission" date="2025-08" db="UniProtKB">
        <authorList>
            <consortium name="RefSeq"/>
        </authorList>
    </citation>
    <scope>IDENTIFICATION</scope>
    <source>
        <tissue evidence="9">Leaves</tissue>
    </source>
</reference>
<feature type="domain" description="Myb-like" evidence="6">
    <location>
        <begin position="161"/>
        <end position="212"/>
    </location>
</feature>
<evidence type="ECO:0000256" key="1">
    <source>
        <dbReference type="ARBA" id="ARBA00004123"/>
    </source>
</evidence>
<dbReference type="InterPro" id="IPR017930">
    <property type="entry name" value="Myb_dom"/>
</dbReference>
<dbReference type="CDD" id="cd00167">
    <property type="entry name" value="SANT"/>
    <property type="match status" value="2"/>
</dbReference>
<dbReference type="PROSITE" id="PS50090">
    <property type="entry name" value="MYB_LIKE"/>
    <property type="match status" value="2"/>
</dbReference>
<evidence type="ECO:0000256" key="3">
    <source>
        <dbReference type="ARBA" id="ARBA00023125"/>
    </source>
</evidence>
<evidence type="ECO:0000256" key="4">
    <source>
        <dbReference type="ARBA" id="ARBA00023242"/>
    </source>
</evidence>
<feature type="domain" description="HTH myb-type" evidence="7">
    <location>
        <begin position="217"/>
        <end position="267"/>
    </location>
</feature>
<dbReference type="GeneID" id="113740790"/>
<dbReference type="PANTHER" id="PTHR45614:SF285">
    <property type="entry name" value="TRANSCRIPTION FACTOR MYB98"/>
    <property type="match status" value="1"/>
</dbReference>
<dbReference type="Gene3D" id="1.10.10.60">
    <property type="entry name" value="Homeodomain-like"/>
    <property type="match status" value="2"/>
</dbReference>
<feature type="region of interest" description="Disordered" evidence="5">
    <location>
        <begin position="133"/>
        <end position="156"/>
    </location>
</feature>